<dbReference type="InterPro" id="IPR036188">
    <property type="entry name" value="FAD/NAD-bd_sf"/>
</dbReference>
<evidence type="ECO:0000256" key="4">
    <source>
        <dbReference type="ARBA" id="ARBA00023002"/>
    </source>
</evidence>
<dbReference type="SUPFAM" id="SSF51905">
    <property type="entry name" value="FAD/NAD(P)-binding domain"/>
    <property type="match status" value="1"/>
</dbReference>
<sequence length="435" mass="46532">MDSVEEPLPEGLKVIIIGAGPTGLLIAHVFKKLGINVAVYERDAHRAARPRDWNLGIFWAQAGIEECLPPEINALLATAQTDTSRPPAADSAISMFNGATGEMIGKVPTPYCVRLRRRAWLDLMENGIDVRYNMELVSVADSGPGVVRATFANGASASANLVIGADGAHSATREKVLFAAAPADGALLKSPILMSTTLTTIDAAAAQALRALNPLFCITLNPNGLYTFFSVHDCSSANPAEWIFMVVVTWPGNNNNNNDNKELADDAARLDDLRARAQVLTSPFREALASIPPGTRIWHGPLCSWPTQPWDSRGGRVTLAGDAAHPMTFHRGQGLGNAITDVTELRGHLSAMAAHTPAELARAVRAYEAEVWRRGYDAVMSNLHNTSLIHDWGRLTQSPLFKAGVAKEVPPSAEAEALGARRTVGLEMGGLQDGS</sequence>
<evidence type="ECO:0000256" key="1">
    <source>
        <dbReference type="ARBA" id="ARBA00001974"/>
    </source>
</evidence>
<dbReference type="Proteomes" id="UP001287356">
    <property type="component" value="Unassembled WGS sequence"/>
</dbReference>
<dbReference type="PANTHER" id="PTHR47178">
    <property type="entry name" value="MONOOXYGENASE, FAD-BINDING"/>
    <property type="match status" value="1"/>
</dbReference>
<dbReference type="InterPro" id="IPR002938">
    <property type="entry name" value="FAD-bd"/>
</dbReference>
<dbReference type="Gene3D" id="3.50.50.60">
    <property type="entry name" value="FAD/NAD(P)-binding domain"/>
    <property type="match status" value="1"/>
</dbReference>
<comment type="caution">
    <text evidence="7">The sequence shown here is derived from an EMBL/GenBank/DDBJ whole genome shotgun (WGS) entry which is preliminary data.</text>
</comment>
<dbReference type="EMBL" id="JAULSN010000003">
    <property type="protein sequence ID" value="KAK3376465.1"/>
    <property type="molecule type" value="Genomic_DNA"/>
</dbReference>
<comment type="cofactor">
    <cofactor evidence="1">
        <name>FAD</name>
        <dbReference type="ChEBI" id="CHEBI:57692"/>
    </cofactor>
</comment>
<dbReference type="AlphaFoldDB" id="A0AAE0KHS8"/>
<dbReference type="PRINTS" id="PR00420">
    <property type="entry name" value="RNGMNOXGNASE"/>
</dbReference>
<dbReference type="GO" id="GO:0071949">
    <property type="term" value="F:FAD binding"/>
    <property type="evidence" value="ECO:0007669"/>
    <property type="project" value="InterPro"/>
</dbReference>
<keyword evidence="4" id="KW-0560">Oxidoreductase</keyword>
<dbReference type="Pfam" id="PF01494">
    <property type="entry name" value="FAD_binding_3"/>
    <property type="match status" value="2"/>
</dbReference>
<feature type="domain" description="FAD-binding" evidence="6">
    <location>
        <begin position="13"/>
        <end position="51"/>
    </location>
</feature>
<accession>A0AAE0KHS8</accession>
<name>A0AAE0KHS8_9PEZI</name>
<dbReference type="PANTHER" id="PTHR47178:SF3">
    <property type="entry name" value="FAD-BINDING DOMAIN-CONTAINING PROTEIN"/>
    <property type="match status" value="1"/>
</dbReference>
<protein>
    <recommendedName>
        <fullName evidence="6">FAD-binding domain-containing protein</fullName>
    </recommendedName>
</protein>
<evidence type="ECO:0000259" key="6">
    <source>
        <dbReference type="Pfam" id="PF01494"/>
    </source>
</evidence>
<gene>
    <name evidence="7" type="ORF">B0T24DRAFT_220442</name>
</gene>
<keyword evidence="8" id="KW-1185">Reference proteome</keyword>
<reference evidence="7" key="1">
    <citation type="journal article" date="2023" name="Mol. Phylogenet. Evol.">
        <title>Genome-scale phylogeny and comparative genomics of the fungal order Sordariales.</title>
        <authorList>
            <person name="Hensen N."/>
            <person name="Bonometti L."/>
            <person name="Westerberg I."/>
            <person name="Brannstrom I.O."/>
            <person name="Guillou S."/>
            <person name="Cros-Aarteil S."/>
            <person name="Calhoun S."/>
            <person name="Haridas S."/>
            <person name="Kuo A."/>
            <person name="Mondo S."/>
            <person name="Pangilinan J."/>
            <person name="Riley R."/>
            <person name="LaButti K."/>
            <person name="Andreopoulos B."/>
            <person name="Lipzen A."/>
            <person name="Chen C."/>
            <person name="Yan M."/>
            <person name="Daum C."/>
            <person name="Ng V."/>
            <person name="Clum A."/>
            <person name="Steindorff A."/>
            <person name="Ohm R.A."/>
            <person name="Martin F."/>
            <person name="Silar P."/>
            <person name="Natvig D.O."/>
            <person name="Lalanne C."/>
            <person name="Gautier V."/>
            <person name="Ament-Velasquez S.L."/>
            <person name="Kruys A."/>
            <person name="Hutchinson M.I."/>
            <person name="Powell A.J."/>
            <person name="Barry K."/>
            <person name="Miller A.N."/>
            <person name="Grigoriev I.V."/>
            <person name="Debuchy R."/>
            <person name="Gladieux P."/>
            <person name="Hiltunen Thoren M."/>
            <person name="Johannesson H."/>
        </authorList>
    </citation>
    <scope>NUCLEOTIDE SEQUENCE</scope>
    <source>
        <strain evidence="7">CBS 958.72</strain>
    </source>
</reference>
<evidence type="ECO:0000256" key="2">
    <source>
        <dbReference type="ARBA" id="ARBA00022630"/>
    </source>
</evidence>
<keyword evidence="5" id="KW-0503">Monooxygenase</keyword>
<feature type="domain" description="FAD-binding" evidence="6">
    <location>
        <begin position="125"/>
        <end position="354"/>
    </location>
</feature>
<keyword evidence="3" id="KW-0274">FAD</keyword>
<evidence type="ECO:0000256" key="5">
    <source>
        <dbReference type="ARBA" id="ARBA00023033"/>
    </source>
</evidence>
<dbReference type="GO" id="GO:0004497">
    <property type="term" value="F:monooxygenase activity"/>
    <property type="evidence" value="ECO:0007669"/>
    <property type="project" value="UniProtKB-KW"/>
</dbReference>
<reference evidence="7" key="2">
    <citation type="submission" date="2023-06" db="EMBL/GenBank/DDBJ databases">
        <authorList>
            <consortium name="Lawrence Berkeley National Laboratory"/>
            <person name="Haridas S."/>
            <person name="Hensen N."/>
            <person name="Bonometti L."/>
            <person name="Westerberg I."/>
            <person name="Brannstrom I.O."/>
            <person name="Guillou S."/>
            <person name="Cros-Aarteil S."/>
            <person name="Calhoun S."/>
            <person name="Kuo A."/>
            <person name="Mondo S."/>
            <person name="Pangilinan J."/>
            <person name="Riley R."/>
            <person name="Labutti K."/>
            <person name="Andreopoulos B."/>
            <person name="Lipzen A."/>
            <person name="Chen C."/>
            <person name="Yanf M."/>
            <person name="Daum C."/>
            <person name="Ng V."/>
            <person name="Clum A."/>
            <person name="Steindorff A."/>
            <person name="Ohm R."/>
            <person name="Martin F."/>
            <person name="Silar P."/>
            <person name="Natvig D."/>
            <person name="Lalanne C."/>
            <person name="Gautier V."/>
            <person name="Ament-Velasquez S.L."/>
            <person name="Kruys A."/>
            <person name="Hutchinson M.I."/>
            <person name="Powell A.J."/>
            <person name="Barry K."/>
            <person name="Miller A.N."/>
            <person name="Grigoriev I.V."/>
            <person name="Debuchy R."/>
            <person name="Gladieux P."/>
            <person name="Thoren M.H."/>
            <person name="Johannesson H."/>
        </authorList>
    </citation>
    <scope>NUCLEOTIDE SEQUENCE</scope>
    <source>
        <strain evidence="7">CBS 958.72</strain>
    </source>
</reference>
<proteinExistence type="predicted"/>
<organism evidence="7 8">
    <name type="scientific">Lasiosphaeria ovina</name>
    <dbReference type="NCBI Taxonomy" id="92902"/>
    <lineage>
        <taxon>Eukaryota</taxon>
        <taxon>Fungi</taxon>
        <taxon>Dikarya</taxon>
        <taxon>Ascomycota</taxon>
        <taxon>Pezizomycotina</taxon>
        <taxon>Sordariomycetes</taxon>
        <taxon>Sordariomycetidae</taxon>
        <taxon>Sordariales</taxon>
        <taxon>Lasiosphaeriaceae</taxon>
        <taxon>Lasiosphaeria</taxon>
    </lineage>
</organism>
<evidence type="ECO:0000313" key="7">
    <source>
        <dbReference type="EMBL" id="KAK3376465.1"/>
    </source>
</evidence>
<evidence type="ECO:0000256" key="3">
    <source>
        <dbReference type="ARBA" id="ARBA00022827"/>
    </source>
</evidence>
<evidence type="ECO:0000313" key="8">
    <source>
        <dbReference type="Proteomes" id="UP001287356"/>
    </source>
</evidence>
<keyword evidence="2" id="KW-0285">Flavoprotein</keyword>